<dbReference type="Proteomes" id="UP000248423">
    <property type="component" value="Unassembled WGS sequence"/>
</dbReference>
<evidence type="ECO:0000256" key="2">
    <source>
        <dbReference type="ARBA" id="ARBA00022771"/>
    </source>
</evidence>
<reference evidence="5 6" key="1">
    <citation type="submission" date="2018-02" db="EMBL/GenBank/DDBJ databases">
        <title>The genomes of Aspergillus section Nigri reveals drivers in fungal speciation.</title>
        <authorList>
            <consortium name="DOE Joint Genome Institute"/>
            <person name="Vesth T.C."/>
            <person name="Nybo J."/>
            <person name="Theobald S."/>
            <person name="Brandl J."/>
            <person name="Frisvad J.C."/>
            <person name="Nielsen K.F."/>
            <person name="Lyhne E.K."/>
            <person name="Kogle M.E."/>
            <person name="Kuo A."/>
            <person name="Riley R."/>
            <person name="Clum A."/>
            <person name="Nolan M."/>
            <person name="Lipzen A."/>
            <person name="Salamov A."/>
            <person name="Henrissat B."/>
            <person name="Wiebenga A."/>
            <person name="De vries R.P."/>
            <person name="Grigoriev I.V."/>
            <person name="Mortensen U.H."/>
            <person name="Andersen M.R."/>
            <person name="Baker S.E."/>
        </authorList>
    </citation>
    <scope>NUCLEOTIDE SEQUENCE [LARGE SCALE GENOMIC DNA]</scope>
    <source>
        <strain evidence="5 6">CBS 121057</strain>
    </source>
</reference>
<dbReference type="InterPro" id="IPR017907">
    <property type="entry name" value="Znf_RING_CS"/>
</dbReference>
<proteinExistence type="predicted"/>
<accession>A0A319DSH0</accession>
<dbReference type="PANTHER" id="PTHR28042:SF1">
    <property type="entry name" value="E3 UBIQUITIN-PROTEIN LIGASE COMPLEX SLX5-SLX8 SUBUNIT SLX5"/>
    <property type="match status" value="1"/>
</dbReference>
<feature type="compositionally biased region" description="Low complexity" evidence="4">
    <location>
        <begin position="12"/>
        <end position="30"/>
    </location>
</feature>
<keyword evidence="3" id="KW-0862">Zinc</keyword>
<gene>
    <name evidence="5" type="ORF">BO78DRAFT_424276</name>
</gene>
<evidence type="ECO:0000313" key="6">
    <source>
        <dbReference type="Proteomes" id="UP000248423"/>
    </source>
</evidence>
<evidence type="ECO:0000313" key="5">
    <source>
        <dbReference type="EMBL" id="PYI00666.1"/>
    </source>
</evidence>
<dbReference type="GO" id="GO:0004842">
    <property type="term" value="F:ubiquitin-protein transferase activity"/>
    <property type="evidence" value="ECO:0007669"/>
    <property type="project" value="TreeGrafter"/>
</dbReference>
<keyword evidence="2" id="KW-0863">Zinc-finger</keyword>
<organism evidence="5 6">
    <name type="scientific">Aspergillus sclerotiicarbonarius (strain CBS 121057 / IBT 28362)</name>
    <dbReference type="NCBI Taxonomy" id="1448318"/>
    <lineage>
        <taxon>Eukaryota</taxon>
        <taxon>Fungi</taxon>
        <taxon>Dikarya</taxon>
        <taxon>Ascomycota</taxon>
        <taxon>Pezizomycotina</taxon>
        <taxon>Eurotiomycetes</taxon>
        <taxon>Eurotiomycetidae</taxon>
        <taxon>Eurotiales</taxon>
        <taxon>Aspergillaceae</taxon>
        <taxon>Aspergillus</taxon>
        <taxon>Aspergillus subgen. Circumdati</taxon>
    </lineage>
</organism>
<dbReference type="GO" id="GO:0033768">
    <property type="term" value="C:SUMO-targeted ubiquitin ligase complex"/>
    <property type="evidence" value="ECO:0007669"/>
    <property type="project" value="TreeGrafter"/>
</dbReference>
<dbReference type="STRING" id="1448318.A0A319DSH0"/>
<dbReference type="OrthoDB" id="2398441at2759"/>
<evidence type="ECO:0000256" key="4">
    <source>
        <dbReference type="SAM" id="MobiDB-lite"/>
    </source>
</evidence>
<dbReference type="PANTHER" id="PTHR28042">
    <property type="entry name" value="E3 UBIQUITIN-PROTEIN LIGASE COMPLEX SLX5-SLX8 SUBUNIT SLX5"/>
    <property type="match status" value="1"/>
</dbReference>
<evidence type="ECO:0000256" key="3">
    <source>
        <dbReference type="ARBA" id="ARBA00022833"/>
    </source>
</evidence>
<keyword evidence="1" id="KW-0479">Metal-binding</keyword>
<keyword evidence="6" id="KW-1185">Reference proteome</keyword>
<dbReference type="AlphaFoldDB" id="A0A319DSH0"/>
<evidence type="ECO:0008006" key="7">
    <source>
        <dbReference type="Google" id="ProtNLM"/>
    </source>
</evidence>
<evidence type="ECO:0000256" key="1">
    <source>
        <dbReference type="ARBA" id="ARBA00022723"/>
    </source>
</evidence>
<feature type="region of interest" description="Disordered" evidence="4">
    <location>
        <begin position="1"/>
        <end position="90"/>
    </location>
</feature>
<protein>
    <recommendedName>
        <fullName evidence="7">RING finger domain protein</fullName>
    </recommendedName>
</protein>
<dbReference type="InterPro" id="IPR038886">
    <property type="entry name" value="E3_SLX5/Rfp1"/>
</dbReference>
<dbReference type="EMBL" id="KZ826441">
    <property type="protein sequence ID" value="PYI00666.1"/>
    <property type="molecule type" value="Genomic_DNA"/>
</dbReference>
<feature type="compositionally biased region" description="Polar residues" evidence="4">
    <location>
        <begin position="58"/>
        <end position="70"/>
    </location>
</feature>
<dbReference type="GO" id="GO:0008270">
    <property type="term" value="F:zinc ion binding"/>
    <property type="evidence" value="ECO:0007669"/>
    <property type="project" value="UniProtKB-KW"/>
</dbReference>
<dbReference type="VEuPathDB" id="FungiDB:BO78DRAFT_424276"/>
<sequence>MSDTSSERLFAGPSSSSSRTPGPSLPPLRRYPGDGLDFRRPVTSASPQIDEVIDLTNEPDTPEQSVQQQPHFPAEGSRRPQPRSRPPRFPRDILTEVVDLEEEPDNANQPDPPGSPEVQFVGATVLRPRLQPLEPPAPPLDRFPPRNIWRDVLHLQSPGHQAFPFAEQNFRPDFAFRGFRRTLPPPLSEVESLWIGNGRAGAIDLTINLDVDGPLGLDYQLTGVTPERGPANSYKPPSPPPEGFTRNIEENDVVICPNCDMELGIGDEVKQQIWVVKQCGHVYCGECASNRSLSKAKKNTSKTKAFSKCQVFACGKPVSSPRSMFQIYL</sequence>
<name>A0A319DSH0_ASPSB</name>
<dbReference type="PROSITE" id="PS00518">
    <property type="entry name" value="ZF_RING_1"/>
    <property type="match status" value="1"/>
</dbReference>